<keyword evidence="3" id="KW-1185">Reference proteome</keyword>
<comment type="caution">
    <text evidence="2">The sequence shown here is derived from an EMBL/GenBank/DDBJ whole genome shotgun (WGS) entry which is preliminary data.</text>
</comment>
<organism evidence="2 3">
    <name type="scientific">Caenorhabditis auriculariae</name>
    <dbReference type="NCBI Taxonomy" id="2777116"/>
    <lineage>
        <taxon>Eukaryota</taxon>
        <taxon>Metazoa</taxon>
        <taxon>Ecdysozoa</taxon>
        <taxon>Nematoda</taxon>
        <taxon>Chromadorea</taxon>
        <taxon>Rhabditida</taxon>
        <taxon>Rhabditina</taxon>
        <taxon>Rhabditomorpha</taxon>
        <taxon>Rhabditoidea</taxon>
        <taxon>Rhabditidae</taxon>
        <taxon>Peloderinae</taxon>
        <taxon>Caenorhabditis</taxon>
    </lineage>
</organism>
<feature type="region of interest" description="Disordered" evidence="1">
    <location>
        <begin position="38"/>
        <end position="113"/>
    </location>
</feature>
<sequence>MSATDASFMKSTQASRSRKERRSSFLYGINEDGDVVITGQQRRSRSYAQRGVKAQTTRAKSAMPKLNGAPCLPSAKGKIKKNVGRRSRSAGPRPEPIVRRNRPTSVGSKQISIAPASGANAPLVSMKIAAVGQKNPVPSTDLIPVNGTDAIFRGFKTVALNSPMSSVPATGLTPVAGGQPESCQEESETAEREGPKSDLIPDNAQVKKGANEKPALEAKAAPPRKRQSPLKVTPSTKENEYVPPTKKPSPYPFVPKLTPYAAVHPHMPETQKNVCEVAYKGPYEILCLTEDSFFVPRPLTRSERHLQGRGAGVRARDVAARLAARVFVSAVFTVAILGSRASKSGHPFDSIASDPLLFLRVF</sequence>
<evidence type="ECO:0000313" key="2">
    <source>
        <dbReference type="EMBL" id="CAD6193279.1"/>
    </source>
</evidence>
<evidence type="ECO:0000313" key="3">
    <source>
        <dbReference type="Proteomes" id="UP000835052"/>
    </source>
</evidence>
<accession>A0A8S1HBB8</accession>
<evidence type="ECO:0000256" key="1">
    <source>
        <dbReference type="SAM" id="MobiDB-lite"/>
    </source>
</evidence>
<reference evidence="2" key="1">
    <citation type="submission" date="2020-10" db="EMBL/GenBank/DDBJ databases">
        <authorList>
            <person name="Kikuchi T."/>
        </authorList>
    </citation>
    <scope>NUCLEOTIDE SEQUENCE</scope>
    <source>
        <strain evidence="2">NKZ352</strain>
    </source>
</reference>
<protein>
    <submittedName>
        <fullName evidence="2">Uncharacterized protein</fullName>
    </submittedName>
</protein>
<feature type="compositionally biased region" description="Basic residues" evidence="1">
    <location>
        <begin position="77"/>
        <end position="88"/>
    </location>
</feature>
<dbReference type="EMBL" id="CAJGYM010000034">
    <property type="protein sequence ID" value="CAD6193279.1"/>
    <property type="molecule type" value="Genomic_DNA"/>
</dbReference>
<gene>
    <name evidence="2" type="ORF">CAUJ_LOCUS9198</name>
</gene>
<name>A0A8S1HBB8_9PELO</name>
<dbReference type="AlphaFoldDB" id="A0A8S1HBB8"/>
<dbReference type="Proteomes" id="UP000835052">
    <property type="component" value="Unassembled WGS sequence"/>
</dbReference>
<feature type="region of interest" description="Disordered" evidence="1">
    <location>
        <begin position="1"/>
        <end position="25"/>
    </location>
</feature>
<feature type="compositionally biased region" description="Polar residues" evidence="1">
    <location>
        <begin position="1"/>
        <end position="15"/>
    </location>
</feature>
<proteinExistence type="predicted"/>
<feature type="region of interest" description="Disordered" evidence="1">
    <location>
        <begin position="163"/>
        <end position="249"/>
    </location>
</feature>